<dbReference type="Pfam" id="PF25967">
    <property type="entry name" value="RND-MFP_C"/>
    <property type="match status" value="1"/>
</dbReference>
<dbReference type="Gene3D" id="2.40.50.100">
    <property type="match status" value="2"/>
</dbReference>
<feature type="domain" description="CusB-like beta-barrel" evidence="4">
    <location>
        <begin position="203"/>
        <end position="273"/>
    </location>
</feature>
<feature type="transmembrane region" description="Helical" evidence="3">
    <location>
        <begin position="6"/>
        <end position="27"/>
    </location>
</feature>
<feature type="domain" description="Multidrug resistance protein MdtA-like C-terminal permuted SH3" evidence="5">
    <location>
        <begin position="280"/>
        <end position="335"/>
    </location>
</feature>
<organism evidence="7 8">
    <name type="scientific">Tsuneonella deserti</name>
    <dbReference type="NCBI Taxonomy" id="2035528"/>
    <lineage>
        <taxon>Bacteria</taxon>
        <taxon>Pseudomonadati</taxon>
        <taxon>Pseudomonadota</taxon>
        <taxon>Alphaproteobacteria</taxon>
        <taxon>Sphingomonadales</taxon>
        <taxon>Erythrobacteraceae</taxon>
        <taxon>Tsuneonella</taxon>
    </lineage>
</organism>
<dbReference type="Gene3D" id="2.40.420.20">
    <property type="match status" value="1"/>
</dbReference>
<keyword evidence="3" id="KW-1133">Transmembrane helix</keyword>
<dbReference type="Proteomes" id="UP000619041">
    <property type="component" value="Unassembled WGS sequence"/>
</dbReference>
<evidence type="ECO:0000259" key="5">
    <source>
        <dbReference type="Pfam" id="PF25967"/>
    </source>
</evidence>
<comment type="similarity">
    <text evidence="1">Belongs to the membrane fusion protein (MFP) (TC 8.A.1) family.</text>
</comment>
<dbReference type="EMBL" id="BMKL01000001">
    <property type="protein sequence ID" value="GGD88051.1"/>
    <property type="molecule type" value="Genomic_DNA"/>
</dbReference>
<dbReference type="Pfam" id="PF25973">
    <property type="entry name" value="BSH_CzcB"/>
    <property type="match status" value="1"/>
</dbReference>
<dbReference type="InterPro" id="IPR058792">
    <property type="entry name" value="Beta-barrel_RND_2"/>
</dbReference>
<dbReference type="NCBIfam" id="TIGR01730">
    <property type="entry name" value="RND_mfp"/>
    <property type="match status" value="1"/>
</dbReference>
<comment type="caution">
    <text evidence="7">The sequence shown here is derived from an EMBL/GenBank/DDBJ whole genome shotgun (WGS) entry which is preliminary data.</text>
</comment>
<proteinExistence type="inferred from homology"/>
<evidence type="ECO:0000259" key="4">
    <source>
        <dbReference type="Pfam" id="PF25954"/>
    </source>
</evidence>
<protein>
    <submittedName>
        <fullName evidence="7">Secretion protein HlyD</fullName>
    </submittedName>
</protein>
<dbReference type="RefSeq" id="WP_188643652.1">
    <property type="nucleotide sequence ID" value="NZ_BMKL01000001.1"/>
</dbReference>
<keyword evidence="3" id="KW-0472">Membrane</keyword>
<evidence type="ECO:0000259" key="6">
    <source>
        <dbReference type="Pfam" id="PF25973"/>
    </source>
</evidence>
<name>A0ABQ1S368_9SPHN</name>
<accession>A0ABQ1S368</accession>
<dbReference type="Gene3D" id="2.40.30.170">
    <property type="match status" value="1"/>
</dbReference>
<feature type="coiled-coil region" evidence="2">
    <location>
        <begin position="98"/>
        <end position="125"/>
    </location>
</feature>
<dbReference type="InterPro" id="IPR006143">
    <property type="entry name" value="RND_pump_MFP"/>
</dbReference>
<evidence type="ECO:0000256" key="3">
    <source>
        <dbReference type="SAM" id="Phobius"/>
    </source>
</evidence>
<evidence type="ECO:0000256" key="2">
    <source>
        <dbReference type="SAM" id="Coils"/>
    </source>
</evidence>
<gene>
    <name evidence="7" type="ORF">GCM10011515_04590</name>
</gene>
<reference evidence="8" key="1">
    <citation type="journal article" date="2019" name="Int. J. Syst. Evol. Microbiol.">
        <title>The Global Catalogue of Microorganisms (GCM) 10K type strain sequencing project: providing services to taxonomists for standard genome sequencing and annotation.</title>
        <authorList>
            <consortium name="The Broad Institute Genomics Platform"/>
            <consortium name="The Broad Institute Genome Sequencing Center for Infectious Disease"/>
            <person name="Wu L."/>
            <person name="Ma J."/>
        </authorList>
    </citation>
    <scope>NUCLEOTIDE SEQUENCE [LARGE SCALE GENOMIC DNA]</scope>
    <source>
        <strain evidence="8">CGMCC 1.15959</strain>
    </source>
</reference>
<evidence type="ECO:0000313" key="8">
    <source>
        <dbReference type="Proteomes" id="UP000619041"/>
    </source>
</evidence>
<feature type="domain" description="CzcB-like barrel-sandwich hybrid" evidence="6">
    <location>
        <begin position="60"/>
        <end position="197"/>
    </location>
</feature>
<dbReference type="Pfam" id="PF25954">
    <property type="entry name" value="Beta-barrel_RND_2"/>
    <property type="match status" value="1"/>
</dbReference>
<dbReference type="PANTHER" id="PTHR30469:SF15">
    <property type="entry name" value="HLYD FAMILY OF SECRETION PROTEINS"/>
    <property type="match status" value="1"/>
</dbReference>
<keyword evidence="3" id="KW-0812">Transmembrane</keyword>
<keyword evidence="8" id="KW-1185">Reference proteome</keyword>
<dbReference type="PANTHER" id="PTHR30469">
    <property type="entry name" value="MULTIDRUG RESISTANCE PROTEIN MDTA"/>
    <property type="match status" value="1"/>
</dbReference>
<dbReference type="InterPro" id="IPR058647">
    <property type="entry name" value="BSH_CzcB-like"/>
</dbReference>
<sequence length="351" mass="37819">MNTAVLRKLLVVIVAVAVAAGAFWLLIPRDKEVRALLVKRGPAERVLAVNGRVRPRLEIDVRPSLGGELVLLPFDVGDRVAEGQVLARIDDAPETAAIAEAEASVQTQQATVAQARRDLARFEALGQFAAKREVEARRLAVVEGERELKRRRAAVVQARELRDRRVLRAPFSGVILDRPVDPGQTVGPESVIYHLADLASPEVSAEVDEIYAADIRPGMEAVIDVTGQPGQFRGQVLTIAPRVDPATGAREVRIALTDNPLQAPSGLTVTVNLVIERRKDAITIPRSAIVQAGSAPAVRVVDEDGVVTTRPIAFIDWPAEEVVVTRGLKAGERVLADPEAASPGERVRIAD</sequence>
<evidence type="ECO:0000313" key="7">
    <source>
        <dbReference type="EMBL" id="GGD88051.1"/>
    </source>
</evidence>
<dbReference type="SUPFAM" id="SSF111369">
    <property type="entry name" value="HlyD-like secretion proteins"/>
    <property type="match status" value="1"/>
</dbReference>
<dbReference type="InterPro" id="IPR058627">
    <property type="entry name" value="MdtA-like_C"/>
</dbReference>
<keyword evidence="2" id="KW-0175">Coiled coil</keyword>
<evidence type="ECO:0000256" key="1">
    <source>
        <dbReference type="ARBA" id="ARBA00009477"/>
    </source>
</evidence>